<gene>
    <name evidence="2" type="ORF">SAMN06269173_10117</name>
</gene>
<dbReference type="Pfam" id="PF13672">
    <property type="entry name" value="PP2C_2"/>
    <property type="match status" value="1"/>
</dbReference>
<dbReference type="InterPro" id="IPR036457">
    <property type="entry name" value="PPM-type-like_dom_sf"/>
</dbReference>
<dbReference type="SUPFAM" id="SSF81606">
    <property type="entry name" value="PP2C-like"/>
    <property type="match status" value="1"/>
</dbReference>
<organism evidence="2 3">
    <name type="scientific">Hymenobacter mucosus</name>
    <dbReference type="NCBI Taxonomy" id="1411120"/>
    <lineage>
        <taxon>Bacteria</taxon>
        <taxon>Pseudomonadati</taxon>
        <taxon>Bacteroidota</taxon>
        <taxon>Cytophagia</taxon>
        <taxon>Cytophagales</taxon>
        <taxon>Hymenobacteraceae</taxon>
        <taxon>Hymenobacter</taxon>
    </lineage>
</organism>
<dbReference type="EMBL" id="FZNS01000001">
    <property type="protein sequence ID" value="SNR28561.1"/>
    <property type="molecule type" value="Genomic_DNA"/>
</dbReference>
<accession>A0A238V331</accession>
<dbReference type="InterPro" id="IPR001932">
    <property type="entry name" value="PPM-type_phosphatase-like_dom"/>
</dbReference>
<evidence type="ECO:0000313" key="2">
    <source>
        <dbReference type="EMBL" id="SNR28561.1"/>
    </source>
</evidence>
<dbReference type="Gene3D" id="3.60.40.10">
    <property type="entry name" value="PPM-type phosphatase domain"/>
    <property type="match status" value="1"/>
</dbReference>
<reference evidence="3" key="1">
    <citation type="submission" date="2017-06" db="EMBL/GenBank/DDBJ databases">
        <authorList>
            <person name="Varghese N."/>
            <person name="Submissions S."/>
        </authorList>
    </citation>
    <scope>NUCLEOTIDE SEQUENCE [LARGE SCALE GENOMIC DNA]</scope>
    <source>
        <strain evidence="3">DSM 28041</strain>
    </source>
</reference>
<feature type="domain" description="PPM-type phosphatase" evidence="1">
    <location>
        <begin position="16"/>
        <end position="203"/>
    </location>
</feature>
<name>A0A238V331_9BACT</name>
<evidence type="ECO:0000259" key="1">
    <source>
        <dbReference type="Pfam" id="PF13672"/>
    </source>
</evidence>
<protein>
    <submittedName>
        <fullName evidence="2">Protein phosphatase 2C</fullName>
    </submittedName>
</protein>
<dbReference type="RefSeq" id="WP_045687510.1">
    <property type="nucleotide sequence ID" value="NZ_FZNS01000001.1"/>
</dbReference>
<dbReference type="AlphaFoldDB" id="A0A238V331"/>
<proteinExistence type="predicted"/>
<keyword evidence="3" id="KW-1185">Reference proteome</keyword>
<dbReference type="Proteomes" id="UP000198310">
    <property type="component" value="Unassembled WGS sequence"/>
</dbReference>
<evidence type="ECO:0000313" key="3">
    <source>
        <dbReference type="Proteomes" id="UP000198310"/>
    </source>
</evidence>
<sequence length="244" mass="27806">MEVYQLLRRGEYHADFCEDFSVVQPMGSGRWLCAVMDGCTMGRESHFASTLAAKIIRKVVKERQYQQFHEDISATSVQQELVEIMAALFGEFQQARNYLLLDTNELLTTLVMALLDQNTGEVYGLAVGDATVAINERITRFEQDNQPDYLAYHLGQHFEEWLAQHKQSFHSTSCTNLGLATDGIDSFQSTDSSPSDTRAIAHYLLVDDELTERSEMLNIKLKRLENRYSLVPMDDLAVVRIRLV</sequence>